<keyword evidence="11" id="KW-1185">Reference proteome</keyword>
<evidence type="ECO:0000256" key="2">
    <source>
        <dbReference type="ARBA" id="ARBA00009897"/>
    </source>
</evidence>
<keyword evidence="5" id="KW-0436">Ligase</keyword>
<comment type="subcellular location">
    <subcellularLocation>
        <location evidence="1">Cytoplasm</location>
    </subcellularLocation>
</comment>
<dbReference type="InterPro" id="IPR036651">
    <property type="entry name" value="Gln_synt_N_sf"/>
</dbReference>
<dbReference type="InterPro" id="IPR050292">
    <property type="entry name" value="Glutamine_Synthetase"/>
</dbReference>
<sequence length="397" mass="44329">MKSSLDPKCTMGEPSTWRFNKAVHSAYVLGLPIPEDQVLVEYVYVAEDGYSLHSKCRKLNFVPSKPSDVPDWSYAANFPVEDRFLKPAVIYKDPFRQGNHKLVLCEVYANDWTPAPRNFRHNCQDTMEKQEVTSVTPWFGLEQEYSIIDVSNRPLGWPSSFMPQPNTPIHHDAVGMHKAFGRDLYEAHLFACLYAGLNISGGNAEACPGQWEFQVGPSEGLKASDDLWMARYILHRLSEEFGVAVSFHPKLIPGGAGACGGHVNFSTSPMRQEGGINHIKAAMPLLARTHKQFLPLCDAHGGADNVSRLMGFFCTASVEFKWGIEDRDATIRIPRQVALEGKGFLEDRRPAANFDPYLVTDALVRVVVLGHETLQNPYAEPRVVKLAVDLSKVKLDD</sequence>
<evidence type="ECO:0000256" key="5">
    <source>
        <dbReference type="ARBA" id="ARBA00022598"/>
    </source>
</evidence>
<accession>A0A9W3BCP1</accession>
<evidence type="ECO:0000256" key="3">
    <source>
        <dbReference type="ARBA" id="ARBA00012937"/>
    </source>
</evidence>
<dbReference type="Gene3D" id="3.30.590.10">
    <property type="entry name" value="Glutamine synthetase/guanido kinase, catalytic domain"/>
    <property type="match status" value="1"/>
</dbReference>
<evidence type="ECO:0000256" key="9">
    <source>
        <dbReference type="RuleBase" id="RU000384"/>
    </source>
</evidence>
<dbReference type="InterPro" id="IPR014746">
    <property type="entry name" value="Gln_synth/guanido_kin_cat_dom"/>
</dbReference>
<dbReference type="EC" id="6.3.1.2" evidence="3"/>
<evidence type="ECO:0000313" key="11">
    <source>
        <dbReference type="Proteomes" id="UP001165740"/>
    </source>
</evidence>
<dbReference type="Pfam" id="PF00120">
    <property type="entry name" value="Gln-synt_C"/>
    <property type="match status" value="1"/>
</dbReference>
<keyword evidence="6" id="KW-0547">Nucleotide-binding</keyword>
<evidence type="ECO:0000256" key="4">
    <source>
        <dbReference type="ARBA" id="ARBA00022490"/>
    </source>
</evidence>
<dbReference type="GO" id="GO:0005524">
    <property type="term" value="F:ATP binding"/>
    <property type="evidence" value="ECO:0007669"/>
    <property type="project" value="UniProtKB-KW"/>
</dbReference>
<dbReference type="AlphaFoldDB" id="A0A9W3BCP1"/>
<dbReference type="FunFam" id="3.30.590.10:FF:000011">
    <property type="entry name" value="Glutamine synthetase"/>
    <property type="match status" value="1"/>
</dbReference>
<dbReference type="PANTHER" id="PTHR20852">
    <property type="entry name" value="GLUTAMINE SYNTHETASE"/>
    <property type="match status" value="1"/>
</dbReference>
<dbReference type="GO" id="GO:0006542">
    <property type="term" value="P:glutamine biosynthetic process"/>
    <property type="evidence" value="ECO:0007669"/>
    <property type="project" value="InterPro"/>
</dbReference>
<name>A0A9W3BCP1_BIOGL</name>
<gene>
    <name evidence="12" type="primary">LOC106073755</name>
</gene>
<organism evidence="11 12">
    <name type="scientific">Biomphalaria glabrata</name>
    <name type="common">Bloodfluke planorb</name>
    <name type="synonym">Freshwater snail</name>
    <dbReference type="NCBI Taxonomy" id="6526"/>
    <lineage>
        <taxon>Eukaryota</taxon>
        <taxon>Metazoa</taxon>
        <taxon>Spiralia</taxon>
        <taxon>Lophotrochozoa</taxon>
        <taxon>Mollusca</taxon>
        <taxon>Gastropoda</taxon>
        <taxon>Heterobranchia</taxon>
        <taxon>Euthyneura</taxon>
        <taxon>Panpulmonata</taxon>
        <taxon>Hygrophila</taxon>
        <taxon>Lymnaeoidea</taxon>
        <taxon>Planorbidae</taxon>
        <taxon>Biomphalaria</taxon>
    </lineage>
</organism>
<dbReference type="OMA" id="PFHHEAN"/>
<evidence type="ECO:0000313" key="12">
    <source>
        <dbReference type="RefSeq" id="XP_055897205.1"/>
    </source>
</evidence>
<dbReference type="SUPFAM" id="SSF55931">
    <property type="entry name" value="Glutamine synthetase/guanido kinase"/>
    <property type="match status" value="1"/>
</dbReference>
<dbReference type="OrthoDB" id="1936100at2759"/>
<dbReference type="GO" id="GO:0005737">
    <property type="term" value="C:cytoplasm"/>
    <property type="evidence" value="ECO:0007669"/>
    <property type="project" value="UniProtKB-SubCell"/>
</dbReference>
<evidence type="ECO:0000256" key="1">
    <source>
        <dbReference type="ARBA" id="ARBA00004496"/>
    </source>
</evidence>
<dbReference type="PANTHER" id="PTHR20852:SF57">
    <property type="entry name" value="GLUTAMINE SYNTHETASE 2 CYTOPLASMIC"/>
    <property type="match status" value="1"/>
</dbReference>
<keyword evidence="4" id="KW-0963">Cytoplasm</keyword>
<feature type="domain" description="GS catalytic" evidence="10">
    <location>
        <begin position="119"/>
        <end position="397"/>
    </location>
</feature>
<reference evidence="12" key="1">
    <citation type="submission" date="2025-08" db="UniProtKB">
        <authorList>
            <consortium name="RefSeq"/>
        </authorList>
    </citation>
    <scope>IDENTIFICATION</scope>
</reference>
<dbReference type="PROSITE" id="PS51987">
    <property type="entry name" value="GS_CATALYTIC"/>
    <property type="match status" value="1"/>
</dbReference>
<evidence type="ECO:0000256" key="7">
    <source>
        <dbReference type="ARBA" id="ARBA00022840"/>
    </source>
</evidence>
<dbReference type="InterPro" id="IPR008146">
    <property type="entry name" value="Gln_synth_cat_dom"/>
</dbReference>
<proteinExistence type="inferred from homology"/>
<dbReference type="SUPFAM" id="SSF54368">
    <property type="entry name" value="Glutamine synthetase, N-terminal domain"/>
    <property type="match status" value="1"/>
</dbReference>
<dbReference type="SMART" id="SM01230">
    <property type="entry name" value="Gln-synt_C"/>
    <property type="match status" value="1"/>
</dbReference>
<dbReference type="GeneID" id="106073755"/>
<dbReference type="RefSeq" id="XP_055897205.1">
    <property type="nucleotide sequence ID" value="XM_056041230.1"/>
</dbReference>
<dbReference type="Gene3D" id="3.10.20.70">
    <property type="entry name" value="Glutamine synthetase, N-terminal domain"/>
    <property type="match status" value="1"/>
</dbReference>
<evidence type="ECO:0000256" key="6">
    <source>
        <dbReference type="ARBA" id="ARBA00022741"/>
    </source>
</evidence>
<comment type="similarity">
    <text evidence="2 8 9">Belongs to the glutamine synthetase family.</text>
</comment>
<dbReference type="Proteomes" id="UP001165740">
    <property type="component" value="Chromosome 9"/>
</dbReference>
<dbReference type="GO" id="GO:0004356">
    <property type="term" value="F:glutamine synthetase activity"/>
    <property type="evidence" value="ECO:0007669"/>
    <property type="project" value="UniProtKB-EC"/>
</dbReference>
<evidence type="ECO:0000259" key="10">
    <source>
        <dbReference type="PROSITE" id="PS51987"/>
    </source>
</evidence>
<keyword evidence="7" id="KW-0067">ATP-binding</keyword>
<evidence type="ECO:0000256" key="8">
    <source>
        <dbReference type="PROSITE-ProRule" id="PRU01331"/>
    </source>
</evidence>
<protein>
    <recommendedName>
        <fullName evidence="3">glutamine synthetase</fullName>
        <ecNumber evidence="3">6.3.1.2</ecNumber>
    </recommendedName>
</protein>